<dbReference type="RefSeq" id="WP_124563323.1">
    <property type="nucleotide sequence ID" value="NZ_JARRRY010000001.1"/>
</dbReference>
<organism evidence="1 2">
    <name type="scientific">Ectobacillus antri</name>
    <dbReference type="NCBI Taxonomy" id="2486280"/>
    <lineage>
        <taxon>Bacteria</taxon>
        <taxon>Bacillati</taxon>
        <taxon>Bacillota</taxon>
        <taxon>Bacilli</taxon>
        <taxon>Bacillales</taxon>
        <taxon>Bacillaceae</taxon>
        <taxon>Ectobacillus</taxon>
    </lineage>
</organism>
<dbReference type="EMBL" id="JARULN010000002">
    <property type="protein sequence ID" value="MDG5753214.1"/>
    <property type="molecule type" value="Genomic_DNA"/>
</dbReference>
<sequence>MGAWGTGIFDNDTTCDVRDDFFEFLEEGLSVQEATQQVLDTHLEEFEEEDLEVISWVYTGLAAAQLEKNVLQEEIRVKAIDLINQGADLELWAESGEDEDYEERKKVLSELRSKLEATNT</sequence>
<proteinExistence type="predicted"/>
<keyword evidence="2" id="KW-1185">Reference proteome</keyword>
<evidence type="ECO:0000313" key="1">
    <source>
        <dbReference type="EMBL" id="MDG5753214.1"/>
    </source>
</evidence>
<evidence type="ECO:0000313" key="2">
    <source>
        <dbReference type="Proteomes" id="UP001218246"/>
    </source>
</evidence>
<reference evidence="1 2" key="1">
    <citation type="submission" date="2023-04" db="EMBL/GenBank/DDBJ databases">
        <title>Ectobacillus antri isolated from activated sludge.</title>
        <authorList>
            <person name="Yan P."/>
            <person name="Liu X."/>
        </authorList>
    </citation>
    <scope>NUCLEOTIDE SEQUENCE [LARGE SCALE GENOMIC DNA]</scope>
    <source>
        <strain evidence="1 2">C18H</strain>
    </source>
</reference>
<comment type="caution">
    <text evidence="1">The sequence shown here is derived from an EMBL/GenBank/DDBJ whole genome shotgun (WGS) entry which is preliminary data.</text>
</comment>
<name>A0ABT6H3C1_9BACI</name>
<gene>
    <name evidence="1" type="ORF">P6P90_04280</name>
</gene>
<accession>A0ABT6H3C1</accession>
<dbReference type="Proteomes" id="UP001218246">
    <property type="component" value="Unassembled WGS sequence"/>
</dbReference>
<protein>
    <submittedName>
        <fullName evidence="1">DUF4259 domain-containing protein</fullName>
    </submittedName>
</protein>